<reference evidence="2 3" key="1">
    <citation type="submission" date="2021-06" db="EMBL/GenBank/DDBJ databases">
        <title>Caerostris darwini draft genome.</title>
        <authorList>
            <person name="Kono N."/>
            <person name="Arakawa K."/>
        </authorList>
    </citation>
    <scope>NUCLEOTIDE SEQUENCE [LARGE SCALE GENOMIC DNA]</scope>
</reference>
<proteinExistence type="predicted"/>
<feature type="compositionally biased region" description="Basic and acidic residues" evidence="1">
    <location>
        <begin position="111"/>
        <end position="137"/>
    </location>
</feature>
<feature type="compositionally biased region" description="Basic and acidic residues" evidence="1">
    <location>
        <begin position="14"/>
        <end position="58"/>
    </location>
</feature>
<feature type="compositionally biased region" description="Basic and acidic residues" evidence="1">
    <location>
        <begin position="90"/>
        <end position="104"/>
    </location>
</feature>
<sequence length="320" mass="37744">MSLKEIAMPQKTRLPNEHMKRQDEIRNETSEVKQSRLKNIGERTADESKTEQQGRLERNRLSKLKIKLLKKSEENERKRQYMREFYQRVKATEEQRESRLERQRVRNRRIRQTETEEQREKRLESQRARMRRTETPELRKKRLEKQHVCKSLLRKAEIPEQRKGRLESDRTRRSKSRAAETQEQRMERLEKYRKLNTRRKNVVKNKEDVMPVEPTVVIKEEPIQSNPEPLSSEDKVIKNVERDNGEAVLVEPLVVIKEQPISFDPQPSASADIVIKEEFIVCSEDDTGSSVYESPSTEPTSHVTLSVACLGSGRKSNSDQ</sequence>
<keyword evidence="3" id="KW-1185">Reference proteome</keyword>
<feature type="region of interest" description="Disordered" evidence="1">
    <location>
        <begin position="1"/>
        <end position="58"/>
    </location>
</feature>
<feature type="region of interest" description="Disordered" evidence="1">
    <location>
        <begin position="90"/>
        <end position="137"/>
    </location>
</feature>
<accession>A0AAV4WR29</accession>
<evidence type="ECO:0000256" key="1">
    <source>
        <dbReference type="SAM" id="MobiDB-lite"/>
    </source>
</evidence>
<evidence type="ECO:0000313" key="3">
    <source>
        <dbReference type="Proteomes" id="UP001054837"/>
    </source>
</evidence>
<dbReference type="EMBL" id="BPLQ01015013">
    <property type="protein sequence ID" value="GIY85152.1"/>
    <property type="molecule type" value="Genomic_DNA"/>
</dbReference>
<dbReference type="Proteomes" id="UP001054837">
    <property type="component" value="Unassembled WGS sequence"/>
</dbReference>
<protein>
    <submittedName>
        <fullName evidence="2">Uncharacterized protein</fullName>
    </submittedName>
</protein>
<organism evidence="2 3">
    <name type="scientific">Caerostris darwini</name>
    <dbReference type="NCBI Taxonomy" id="1538125"/>
    <lineage>
        <taxon>Eukaryota</taxon>
        <taxon>Metazoa</taxon>
        <taxon>Ecdysozoa</taxon>
        <taxon>Arthropoda</taxon>
        <taxon>Chelicerata</taxon>
        <taxon>Arachnida</taxon>
        <taxon>Araneae</taxon>
        <taxon>Araneomorphae</taxon>
        <taxon>Entelegynae</taxon>
        <taxon>Araneoidea</taxon>
        <taxon>Araneidae</taxon>
        <taxon>Caerostris</taxon>
    </lineage>
</organism>
<comment type="caution">
    <text evidence="2">The sequence shown here is derived from an EMBL/GenBank/DDBJ whole genome shotgun (WGS) entry which is preliminary data.</text>
</comment>
<gene>
    <name evidence="2" type="ORF">CDAR_16351</name>
</gene>
<name>A0AAV4WR29_9ARAC</name>
<feature type="compositionally biased region" description="Basic and acidic residues" evidence="1">
    <location>
        <begin position="154"/>
        <end position="186"/>
    </location>
</feature>
<dbReference type="AlphaFoldDB" id="A0AAV4WR29"/>
<evidence type="ECO:0000313" key="2">
    <source>
        <dbReference type="EMBL" id="GIY85152.1"/>
    </source>
</evidence>
<feature type="region of interest" description="Disordered" evidence="1">
    <location>
        <begin position="153"/>
        <end position="186"/>
    </location>
</feature>